<organism evidence="20">
    <name type="scientific">Culicoides sonorensis</name>
    <name type="common">Biting midge</name>
    <dbReference type="NCBI Taxonomy" id="179676"/>
    <lineage>
        <taxon>Eukaryota</taxon>
        <taxon>Metazoa</taxon>
        <taxon>Ecdysozoa</taxon>
        <taxon>Arthropoda</taxon>
        <taxon>Hexapoda</taxon>
        <taxon>Insecta</taxon>
        <taxon>Pterygota</taxon>
        <taxon>Neoptera</taxon>
        <taxon>Endopterygota</taxon>
        <taxon>Diptera</taxon>
        <taxon>Nematocera</taxon>
        <taxon>Chironomoidea</taxon>
        <taxon>Ceratopogonidae</taxon>
        <taxon>Ceratopogoninae</taxon>
        <taxon>Culicoides</taxon>
        <taxon>Monoculicoides</taxon>
    </lineage>
</organism>
<dbReference type="GO" id="GO:0008270">
    <property type="term" value="F:zinc ion binding"/>
    <property type="evidence" value="ECO:0007669"/>
    <property type="project" value="UniProtKB-KW"/>
</dbReference>
<dbReference type="Gene3D" id="2.170.270.10">
    <property type="entry name" value="SET domain"/>
    <property type="match status" value="1"/>
</dbReference>
<keyword evidence="3" id="KW-0963">Cytoplasm</keyword>
<dbReference type="EMBL" id="UFQT01000957">
    <property type="protein sequence ID" value="SSX28175.1"/>
    <property type="molecule type" value="Genomic_DNA"/>
</dbReference>
<evidence type="ECO:0000256" key="8">
    <source>
        <dbReference type="ARBA" id="ARBA00022771"/>
    </source>
</evidence>
<evidence type="ECO:0000256" key="5">
    <source>
        <dbReference type="ARBA" id="ARBA00022679"/>
    </source>
</evidence>
<evidence type="ECO:0000256" key="3">
    <source>
        <dbReference type="ARBA" id="ARBA00022490"/>
    </source>
</evidence>
<dbReference type="GO" id="GO:0005634">
    <property type="term" value="C:nucleus"/>
    <property type="evidence" value="ECO:0007669"/>
    <property type="project" value="UniProtKB-SubCell"/>
</dbReference>
<dbReference type="SUPFAM" id="SSF82199">
    <property type="entry name" value="SET domain"/>
    <property type="match status" value="1"/>
</dbReference>
<name>A0A336MCZ5_CULSO</name>
<dbReference type="Gene3D" id="6.10.140.2220">
    <property type="match status" value="1"/>
</dbReference>
<evidence type="ECO:0000259" key="17">
    <source>
        <dbReference type="PROSITE" id="PS50280"/>
    </source>
</evidence>
<dbReference type="Pfam" id="PF00856">
    <property type="entry name" value="SET"/>
    <property type="match status" value="1"/>
</dbReference>
<reference evidence="19" key="1">
    <citation type="submission" date="2018-04" db="EMBL/GenBank/DDBJ databases">
        <authorList>
            <person name="Go L.Y."/>
            <person name="Mitchell J.A."/>
        </authorList>
    </citation>
    <scope>NUCLEOTIDE SEQUENCE</scope>
    <source>
        <tissue evidence="19">Whole organism</tissue>
    </source>
</reference>
<dbReference type="GO" id="GO:0008170">
    <property type="term" value="F:N-methyltransferase activity"/>
    <property type="evidence" value="ECO:0007669"/>
    <property type="project" value="UniProtKB-ARBA"/>
</dbReference>
<dbReference type="GO" id="GO:0008757">
    <property type="term" value="F:S-adenosylmethionine-dependent methyltransferase activity"/>
    <property type="evidence" value="ECO:0007669"/>
    <property type="project" value="UniProtKB-ARBA"/>
</dbReference>
<dbReference type="InterPro" id="IPR001214">
    <property type="entry name" value="SET_dom"/>
</dbReference>
<dbReference type="InterPro" id="IPR046341">
    <property type="entry name" value="SET_dom_sf"/>
</dbReference>
<sequence>MFQQFLDSVQENYLYDNFSFKNETQIVKPILQDEKFRSSVKHWLKNVYKQRTEGPVARNLDPLKLQNGILSKIKKSKNFLEKYNLCNRSLMHLSPILKNYKEIQSKIYYERANILIKSENYNEALESLQMVDLIDKDDIKILYRKALCALKCGNNLIFKENLVKLKKLYDEDESKSDAVKAELEKYRQEYTKLLEKEIQDDSENDEESKGKFEFLTNHHKISIETDSMKGRYILAQKDIDDANQILTETVFAFVPLKPCLTSSSEKSGTSFDCQNCAKSNIIPILCQKCNHAVYCSQACARSHHRIHGYECKGHQIWLWHEIGIAFLAFRTFLEGFDQIKMELDLKLNEKREIEEIMKEIIEMEFDPYKDQYKLLLSLQTHFENMNQGDLNTFAITANILTLYLKTETSFFQDKDLHENENSWEILISSLIFRHIGQMVCNAHTISDMRFEHNEESLPNFMNLNVFDIKSTDLVFRSADTFAGIFPFVSLLNHSCKPNITNRFNGRQLTIKAKGKINEKTEIFNSYGINYLRMSRSERQEILRNQYHFQCKCTECLKSEDEYITIQKIRCYDCKNLLEPVFDLESNEIQPKTSQKCKCGTQFDFEQFDWMHNKITKNLSNVHSDPKNLSTVMRALEYCTKTLHQNHELIYIFSKDLITSVHGTNFEGTSFQSELKSIGTNMLRICEYFYGKNSVEYLIDMICVVKLKGKNEDEILELAENILSRQSFVIFKNILEIVLKN</sequence>
<keyword evidence="7" id="KW-0479">Metal-binding</keyword>
<evidence type="ECO:0000256" key="6">
    <source>
        <dbReference type="ARBA" id="ARBA00022691"/>
    </source>
</evidence>
<keyword evidence="10" id="KW-0539">Nucleus</keyword>
<dbReference type="InterPro" id="IPR052097">
    <property type="entry name" value="SET-MYND_domain_protein"/>
</dbReference>
<comment type="function">
    <text evidence="12">Protein-lysine N-methyltransferase. Monomethylates PRMT5, modulating its transcriptional activity. May also act as a histone methyltransferase. Plays a critical role in cardiac development. Acts as a key epigenetic regulator of gene expression during cardiac development via its dual activities as a methyltransferase and negative regulator of HDAC1.</text>
</comment>
<feature type="domain" description="SET" evidence="17">
    <location>
        <begin position="219"/>
        <end position="527"/>
    </location>
</feature>
<feature type="domain" description="MYND-type" evidence="18">
    <location>
        <begin position="273"/>
        <end position="311"/>
    </location>
</feature>
<dbReference type="InterPro" id="IPR011990">
    <property type="entry name" value="TPR-like_helical_dom_sf"/>
</dbReference>
<dbReference type="OMA" id="RQAHCAW"/>
<evidence type="ECO:0000256" key="14">
    <source>
        <dbReference type="ARBA" id="ARBA00093680"/>
    </source>
</evidence>
<keyword evidence="4" id="KW-0489">Methyltransferase</keyword>
<evidence type="ECO:0000256" key="1">
    <source>
        <dbReference type="ARBA" id="ARBA00004123"/>
    </source>
</evidence>
<dbReference type="CDD" id="cd10536">
    <property type="entry name" value="SET_SMYD4"/>
    <property type="match status" value="1"/>
</dbReference>
<comment type="catalytic activity">
    <reaction evidence="11">
        <text>L-lysyl-[protein] + S-adenosyl-L-methionine = N(6)-methyl-L-lysyl-[protein] + S-adenosyl-L-homocysteine + H(+)</text>
        <dbReference type="Rhea" id="RHEA:51736"/>
        <dbReference type="Rhea" id="RHEA-COMP:9752"/>
        <dbReference type="Rhea" id="RHEA-COMP:13053"/>
        <dbReference type="ChEBI" id="CHEBI:15378"/>
        <dbReference type="ChEBI" id="CHEBI:29969"/>
        <dbReference type="ChEBI" id="CHEBI:57856"/>
        <dbReference type="ChEBI" id="CHEBI:59789"/>
        <dbReference type="ChEBI" id="CHEBI:61929"/>
    </reaction>
</comment>
<dbReference type="PROSITE" id="PS01360">
    <property type="entry name" value="ZF_MYND_1"/>
    <property type="match status" value="1"/>
</dbReference>
<evidence type="ECO:0000256" key="7">
    <source>
        <dbReference type="ARBA" id="ARBA00022723"/>
    </source>
</evidence>
<dbReference type="Gene3D" id="1.25.40.10">
    <property type="entry name" value="Tetratricopeptide repeat domain"/>
    <property type="match status" value="1"/>
</dbReference>
<dbReference type="PANTHER" id="PTHR46165:SF2">
    <property type="entry name" value="SET AND MYND DOMAIN-CONTAINING PROTEIN 4"/>
    <property type="match status" value="1"/>
</dbReference>
<comment type="subcellular location">
    <subcellularLocation>
        <location evidence="2">Cytoplasm</location>
    </subcellularLocation>
    <subcellularLocation>
        <location evidence="1">Nucleus</location>
    </subcellularLocation>
</comment>
<dbReference type="InterPro" id="IPR002893">
    <property type="entry name" value="Znf_MYND"/>
</dbReference>
<evidence type="ECO:0000256" key="10">
    <source>
        <dbReference type="ARBA" id="ARBA00023242"/>
    </source>
</evidence>
<keyword evidence="6" id="KW-0949">S-adenosyl-L-methionine</keyword>
<protein>
    <recommendedName>
        <fullName evidence="13">Protein-lysine N-methyltransferase SMYD4</fullName>
    </recommendedName>
    <alternativeName>
        <fullName evidence="14">SET and MYND domain-containing protein 4</fullName>
    </alternativeName>
</protein>
<evidence type="ECO:0000313" key="20">
    <source>
        <dbReference type="EMBL" id="SSX28175.1"/>
    </source>
</evidence>
<evidence type="ECO:0000313" key="19">
    <source>
        <dbReference type="EMBL" id="SSX07941.1"/>
    </source>
</evidence>
<dbReference type="InterPro" id="IPR044421">
    <property type="entry name" value="SMYD4_SET"/>
</dbReference>
<keyword evidence="16" id="KW-0175">Coiled coil</keyword>
<proteinExistence type="predicted"/>
<evidence type="ECO:0000256" key="2">
    <source>
        <dbReference type="ARBA" id="ARBA00004496"/>
    </source>
</evidence>
<gene>
    <name evidence="20" type="primary">CSON015278</name>
</gene>
<evidence type="ECO:0000259" key="18">
    <source>
        <dbReference type="PROSITE" id="PS50865"/>
    </source>
</evidence>
<dbReference type="GO" id="GO:0008276">
    <property type="term" value="F:protein methyltransferase activity"/>
    <property type="evidence" value="ECO:0007669"/>
    <property type="project" value="UniProtKB-ARBA"/>
</dbReference>
<dbReference type="GO" id="GO:0005737">
    <property type="term" value="C:cytoplasm"/>
    <property type="evidence" value="ECO:0007669"/>
    <property type="project" value="UniProtKB-SubCell"/>
</dbReference>
<evidence type="ECO:0000256" key="12">
    <source>
        <dbReference type="ARBA" id="ARBA00093423"/>
    </source>
</evidence>
<dbReference type="VEuPathDB" id="VectorBase:CSON015278"/>
<reference evidence="20" key="2">
    <citation type="submission" date="2018-07" db="EMBL/GenBank/DDBJ databases">
        <authorList>
            <person name="Quirk P.G."/>
            <person name="Krulwich T.A."/>
        </authorList>
    </citation>
    <scope>NUCLEOTIDE SEQUENCE</scope>
</reference>
<evidence type="ECO:0000256" key="4">
    <source>
        <dbReference type="ARBA" id="ARBA00022603"/>
    </source>
</evidence>
<dbReference type="SUPFAM" id="SSF48452">
    <property type="entry name" value="TPR-like"/>
    <property type="match status" value="1"/>
</dbReference>
<evidence type="ECO:0000256" key="9">
    <source>
        <dbReference type="ARBA" id="ARBA00022833"/>
    </source>
</evidence>
<evidence type="ECO:0000256" key="15">
    <source>
        <dbReference type="PROSITE-ProRule" id="PRU00134"/>
    </source>
</evidence>
<dbReference type="PROSITE" id="PS50280">
    <property type="entry name" value="SET"/>
    <property type="match status" value="1"/>
</dbReference>
<dbReference type="GO" id="GO:0042826">
    <property type="term" value="F:histone deacetylase binding"/>
    <property type="evidence" value="ECO:0007669"/>
    <property type="project" value="TreeGrafter"/>
</dbReference>
<dbReference type="EMBL" id="UFQS01000957">
    <property type="protein sequence ID" value="SSX07941.1"/>
    <property type="molecule type" value="Genomic_DNA"/>
</dbReference>
<dbReference type="SUPFAM" id="SSF144232">
    <property type="entry name" value="HIT/MYND zinc finger-like"/>
    <property type="match status" value="1"/>
</dbReference>
<dbReference type="PROSITE" id="PS50865">
    <property type="entry name" value="ZF_MYND_2"/>
    <property type="match status" value="1"/>
</dbReference>
<evidence type="ECO:0000256" key="11">
    <source>
        <dbReference type="ARBA" id="ARBA00048985"/>
    </source>
</evidence>
<keyword evidence="8 15" id="KW-0863">Zinc-finger</keyword>
<dbReference type="PANTHER" id="PTHR46165">
    <property type="entry name" value="SET AND MYND DOMAIN-CONTAINING PROTEIN 4"/>
    <property type="match status" value="1"/>
</dbReference>
<keyword evidence="9" id="KW-0862">Zinc</keyword>
<dbReference type="GO" id="GO:0032259">
    <property type="term" value="P:methylation"/>
    <property type="evidence" value="ECO:0007669"/>
    <property type="project" value="UniProtKB-KW"/>
</dbReference>
<dbReference type="AlphaFoldDB" id="A0A336MCZ5"/>
<accession>A0A336MCZ5</accession>
<evidence type="ECO:0000256" key="16">
    <source>
        <dbReference type="SAM" id="Coils"/>
    </source>
</evidence>
<dbReference type="Gene3D" id="1.10.220.160">
    <property type="match status" value="1"/>
</dbReference>
<evidence type="ECO:0000256" key="13">
    <source>
        <dbReference type="ARBA" id="ARBA00093635"/>
    </source>
</evidence>
<feature type="coiled-coil region" evidence="16">
    <location>
        <begin position="169"/>
        <end position="196"/>
    </location>
</feature>
<keyword evidence="5" id="KW-0808">Transferase</keyword>